<reference evidence="2" key="2">
    <citation type="submission" date="2020-09" db="EMBL/GenBank/DDBJ databases">
        <authorList>
            <person name="Sun Q."/>
            <person name="Ohkuma M."/>
        </authorList>
    </citation>
    <scope>NUCLEOTIDE SEQUENCE</scope>
    <source>
        <strain evidence="2">JCM 17820</strain>
    </source>
</reference>
<keyword evidence="1" id="KW-1133">Transmembrane helix</keyword>
<evidence type="ECO:0000313" key="2">
    <source>
        <dbReference type="EMBL" id="GGO02321.1"/>
    </source>
</evidence>
<organism evidence="2 3">
    <name type="scientific">Haloarcula pellucida</name>
    <dbReference type="NCBI Taxonomy" id="1427151"/>
    <lineage>
        <taxon>Archaea</taxon>
        <taxon>Methanobacteriati</taxon>
        <taxon>Methanobacteriota</taxon>
        <taxon>Stenosarchaea group</taxon>
        <taxon>Halobacteria</taxon>
        <taxon>Halobacteriales</taxon>
        <taxon>Haloarculaceae</taxon>
        <taxon>Haloarcula</taxon>
    </lineage>
</organism>
<dbReference type="RefSeq" id="WP_189001533.1">
    <property type="nucleotide sequence ID" value="NZ_BMOU01000007.1"/>
</dbReference>
<dbReference type="Proteomes" id="UP000605784">
    <property type="component" value="Unassembled WGS sequence"/>
</dbReference>
<evidence type="ECO:0000256" key="1">
    <source>
        <dbReference type="SAM" id="Phobius"/>
    </source>
</evidence>
<accession>A0A830GSC3</accession>
<keyword evidence="1" id="KW-0812">Transmembrane</keyword>
<protein>
    <submittedName>
        <fullName evidence="2">Uncharacterized protein</fullName>
    </submittedName>
</protein>
<evidence type="ECO:0000313" key="3">
    <source>
        <dbReference type="Proteomes" id="UP000605784"/>
    </source>
</evidence>
<dbReference type="AlphaFoldDB" id="A0A830GSC3"/>
<keyword evidence="1" id="KW-0472">Membrane</keyword>
<feature type="transmembrane region" description="Helical" evidence="1">
    <location>
        <begin position="32"/>
        <end position="50"/>
    </location>
</feature>
<proteinExistence type="predicted"/>
<comment type="caution">
    <text evidence="2">The sequence shown here is derived from an EMBL/GenBank/DDBJ whole genome shotgun (WGS) entry which is preliminary data.</text>
</comment>
<sequence length="57" mass="6216">MDRTWPYPLVGGLVAFLVSVSGDLLATGEVAWAVDAVVAFALALAVDHQFRTARWRE</sequence>
<keyword evidence="3" id="KW-1185">Reference proteome</keyword>
<dbReference type="EMBL" id="BMOU01000007">
    <property type="protein sequence ID" value="GGO02321.1"/>
    <property type="molecule type" value="Genomic_DNA"/>
</dbReference>
<gene>
    <name evidence="2" type="ORF">GCM10009030_36730</name>
</gene>
<reference evidence="2" key="1">
    <citation type="journal article" date="2014" name="Int. J. Syst. Evol. Microbiol.">
        <title>Complete genome sequence of Corynebacterium casei LMG S-19264T (=DSM 44701T), isolated from a smear-ripened cheese.</title>
        <authorList>
            <consortium name="US DOE Joint Genome Institute (JGI-PGF)"/>
            <person name="Walter F."/>
            <person name="Albersmeier A."/>
            <person name="Kalinowski J."/>
            <person name="Ruckert C."/>
        </authorList>
    </citation>
    <scope>NUCLEOTIDE SEQUENCE</scope>
    <source>
        <strain evidence="2">JCM 17820</strain>
    </source>
</reference>
<name>A0A830GSC3_9EURY</name>